<organism evidence="2 3">
    <name type="scientific">Popillia japonica</name>
    <name type="common">Japanese beetle</name>
    <dbReference type="NCBI Taxonomy" id="7064"/>
    <lineage>
        <taxon>Eukaryota</taxon>
        <taxon>Metazoa</taxon>
        <taxon>Ecdysozoa</taxon>
        <taxon>Arthropoda</taxon>
        <taxon>Hexapoda</taxon>
        <taxon>Insecta</taxon>
        <taxon>Pterygota</taxon>
        <taxon>Neoptera</taxon>
        <taxon>Endopterygota</taxon>
        <taxon>Coleoptera</taxon>
        <taxon>Polyphaga</taxon>
        <taxon>Scarabaeiformia</taxon>
        <taxon>Scarabaeidae</taxon>
        <taxon>Rutelinae</taxon>
        <taxon>Popillia</taxon>
    </lineage>
</organism>
<evidence type="ECO:0000313" key="2">
    <source>
        <dbReference type="EMBL" id="KAK9680086.1"/>
    </source>
</evidence>
<feature type="compositionally biased region" description="Acidic residues" evidence="1">
    <location>
        <begin position="60"/>
        <end position="80"/>
    </location>
</feature>
<dbReference type="Proteomes" id="UP001458880">
    <property type="component" value="Unassembled WGS sequence"/>
</dbReference>
<protein>
    <submittedName>
        <fullName evidence="2">Uncharacterized protein</fullName>
    </submittedName>
</protein>
<dbReference type="EMBL" id="JASPKY010000936">
    <property type="protein sequence ID" value="KAK9680086.1"/>
    <property type="molecule type" value="Genomic_DNA"/>
</dbReference>
<sequence>MTARRGLTEAELLDIIENLSDIVALSESEDESDVFEEPTRQDQLVSEDNCNDNMHNNAEISEDVENADNGEEEEPDEFTDQNEIHSENKETAIKGPTQAQRLQNFCAAHNLTYKQDIRWKPNVQYQTPINWYQKKNLNSPPPSSGDPTIRYLTKQ</sequence>
<feature type="region of interest" description="Disordered" evidence="1">
    <location>
        <begin position="27"/>
        <end position="95"/>
    </location>
</feature>
<evidence type="ECO:0000256" key="1">
    <source>
        <dbReference type="SAM" id="MobiDB-lite"/>
    </source>
</evidence>
<gene>
    <name evidence="2" type="ORF">QE152_g39363</name>
</gene>
<feature type="region of interest" description="Disordered" evidence="1">
    <location>
        <begin position="134"/>
        <end position="155"/>
    </location>
</feature>
<dbReference type="AlphaFoldDB" id="A0AAW1HU94"/>
<proteinExistence type="predicted"/>
<keyword evidence="3" id="KW-1185">Reference proteome</keyword>
<name>A0AAW1HU94_POPJA</name>
<reference evidence="2 3" key="1">
    <citation type="journal article" date="2024" name="BMC Genomics">
        <title>De novo assembly and annotation of Popillia japonica's genome with initial clues to its potential as an invasive pest.</title>
        <authorList>
            <person name="Cucini C."/>
            <person name="Boschi S."/>
            <person name="Funari R."/>
            <person name="Cardaioli E."/>
            <person name="Iannotti N."/>
            <person name="Marturano G."/>
            <person name="Paoli F."/>
            <person name="Bruttini M."/>
            <person name="Carapelli A."/>
            <person name="Frati F."/>
            <person name="Nardi F."/>
        </authorList>
    </citation>
    <scope>NUCLEOTIDE SEQUENCE [LARGE SCALE GENOMIC DNA]</scope>
    <source>
        <strain evidence="2">DMR45628</strain>
    </source>
</reference>
<feature type="compositionally biased region" description="Basic and acidic residues" evidence="1">
    <location>
        <begin position="82"/>
        <end position="92"/>
    </location>
</feature>
<comment type="caution">
    <text evidence="2">The sequence shown here is derived from an EMBL/GenBank/DDBJ whole genome shotgun (WGS) entry which is preliminary data.</text>
</comment>
<feature type="compositionally biased region" description="Acidic residues" evidence="1">
    <location>
        <begin position="27"/>
        <end position="36"/>
    </location>
</feature>
<evidence type="ECO:0000313" key="3">
    <source>
        <dbReference type="Proteomes" id="UP001458880"/>
    </source>
</evidence>
<accession>A0AAW1HU94</accession>
<feature type="compositionally biased region" description="Polar residues" evidence="1">
    <location>
        <begin position="41"/>
        <end position="59"/>
    </location>
</feature>